<accession>A0ABT9IW20</accession>
<keyword evidence="1" id="KW-0812">Transmembrane</keyword>
<sequence length="93" mass="9961">MDLEINGVLIVALITGFVELCTRIGLNKRYAPIIAVGLGIISGIFYIDAANIQNSILIGITLGLSSVGLYSGTKNTLLNKTLNDKKILDSHMK</sequence>
<dbReference type="Proteomes" id="UP001231941">
    <property type="component" value="Unassembled WGS sequence"/>
</dbReference>
<protein>
    <recommendedName>
        <fullName evidence="4">Holin</fullName>
    </recommendedName>
</protein>
<evidence type="ECO:0000313" key="3">
    <source>
        <dbReference type="Proteomes" id="UP001231941"/>
    </source>
</evidence>
<feature type="transmembrane region" description="Helical" evidence="1">
    <location>
        <begin position="56"/>
        <end position="73"/>
    </location>
</feature>
<reference evidence="2 3" key="1">
    <citation type="submission" date="2023-08" db="EMBL/GenBank/DDBJ databases">
        <authorList>
            <person name="Park J.-S."/>
        </authorList>
    </citation>
    <scope>NUCLEOTIDE SEQUENCE [LARGE SCALE GENOMIC DNA]</scope>
    <source>
        <strain evidence="2 3">2205SS18-9</strain>
    </source>
</reference>
<evidence type="ECO:0000256" key="1">
    <source>
        <dbReference type="SAM" id="Phobius"/>
    </source>
</evidence>
<organism evidence="2 3">
    <name type="scientific">Chengkuizengella axinellae</name>
    <dbReference type="NCBI Taxonomy" id="3064388"/>
    <lineage>
        <taxon>Bacteria</taxon>
        <taxon>Bacillati</taxon>
        <taxon>Bacillota</taxon>
        <taxon>Bacilli</taxon>
        <taxon>Bacillales</taxon>
        <taxon>Paenibacillaceae</taxon>
        <taxon>Chengkuizengella</taxon>
    </lineage>
</organism>
<keyword evidence="3" id="KW-1185">Reference proteome</keyword>
<evidence type="ECO:0008006" key="4">
    <source>
        <dbReference type="Google" id="ProtNLM"/>
    </source>
</evidence>
<name>A0ABT9IW20_9BACL</name>
<keyword evidence="1" id="KW-1133">Transmembrane helix</keyword>
<dbReference type="EMBL" id="JAVAMP010000001">
    <property type="protein sequence ID" value="MDP5273564.1"/>
    <property type="molecule type" value="Genomic_DNA"/>
</dbReference>
<evidence type="ECO:0000313" key="2">
    <source>
        <dbReference type="EMBL" id="MDP5273564.1"/>
    </source>
</evidence>
<gene>
    <name evidence="2" type="ORF">Q5Y73_05565</name>
</gene>
<feature type="transmembrane region" description="Helical" evidence="1">
    <location>
        <begin position="33"/>
        <end position="50"/>
    </location>
</feature>
<comment type="caution">
    <text evidence="2">The sequence shown here is derived from an EMBL/GenBank/DDBJ whole genome shotgun (WGS) entry which is preliminary data.</text>
</comment>
<proteinExistence type="predicted"/>
<keyword evidence="1" id="KW-0472">Membrane</keyword>
<dbReference type="RefSeq" id="WP_305990825.1">
    <property type="nucleotide sequence ID" value="NZ_JAVAMP010000001.1"/>
</dbReference>
<feature type="transmembrane region" description="Helical" evidence="1">
    <location>
        <begin position="6"/>
        <end position="26"/>
    </location>
</feature>